<accession>A0ACB7UYW7</accession>
<keyword evidence="1" id="KW-0723">Serine/threonine-protein kinase</keyword>
<dbReference type="Proteomes" id="UP000827976">
    <property type="component" value="Chromosome 13"/>
</dbReference>
<evidence type="ECO:0000313" key="1">
    <source>
        <dbReference type="EMBL" id="KAH7665901.1"/>
    </source>
</evidence>
<evidence type="ECO:0000313" key="2">
    <source>
        <dbReference type="Proteomes" id="UP000827976"/>
    </source>
</evidence>
<dbReference type="EMBL" id="CM037023">
    <property type="protein sequence ID" value="KAH7665901.1"/>
    <property type="molecule type" value="Genomic_DNA"/>
</dbReference>
<comment type="caution">
    <text evidence="1">The sequence shown here is derived from an EMBL/GenBank/DDBJ whole genome shotgun (WGS) entry which is preliminary data.</text>
</comment>
<proteinExistence type="predicted"/>
<name>A0ACB7UYW7_DIOAL</name>
<keyword evidence="2" id="KW-1185">Reference proteome</keyword>
<reference evidence="2" key="1">
    <citation type="journal article" date="2022" name="Nat. Commun.">
        <title>Chromosome evolution and the genetic basis of agronomically important traits in greater yam.</title>
        <authorList>
            <person name="Bredeson J.V."/>
            <person name="Lyons J.B."/>
            <person name="Oniyinde I.O."/>
            <person name="Okereke N.R."/>
            <person name="Kolade O."/>
            <person name="Nnabue I."/>
            <person name="Nwadili C.O."/>
            <person name="Hribova E."/>
            <person name="Parker M."/>
            <person name="Nwogha J."/>
            <person name="Shu S."/>
            <person name="Carlson J."/>
            <person name="Kariba R."/>
            <person name="Muthemba S."/>
            <person name="Knop K."/>
            <person name="Barton G.J."/>
            <person name="Sherwood A.V."/>
            <person name="Lopez-Montes A."/>
            <person name="Asiedu R."/>
            <person name="Jamnadass R."/>
            <person name="Muchugi A."/>
            <person name="Goodstein D."/>
            <person name="Egesi C.N."/>
            <person name="Featherston J."/>
            <person name="Asfaw A."/>
            <person name="Simpson G.G."/>
            <person name="Dolezel J."/>
            <person name="Hendre P.S."/>
            <person name="Van Deynze A."/>
            <person name="Kumar P.L."/>
            <person name="Obidiegwu J.E."/>
            <person name="Bhattacharjee R."/>
            <person name="Rokhsar D.S."/>
        </authorList>
    </citation>
    <scope>NUCLEOTIDE SEQUENCE [LARGE SCALE GENOMIC DNA]</scope>
    <source>
        <strain evidence="2">cv. TDa95/00328</strain>
    </source>
</reference>
<organism evidence="1 2">
    <name type="scientific">Dioscorea alata</name>
    <name type="common">Purple yam</name>
    <dbReference type="NCBI Taxonomy" id="55571"/>
    <lineage>
        <taxon>Eukaryota</taxon>
        <taxon>Viridiplantae</taxon>
        <taxon>Streptophyta</taxon>
        <taxon>Embryophyta</taxon>
        <taxon>Tracheophyta</taxon>
        <taxon>Spermatophyta</taxon>
        <taxon>Magnoliopsida</taxon>
        <taxon>Liliopsida</taxon>
        <taxon>Dioscoreales</taxon>
        <taxon>Dioscoreaceae</taxon>
        <taxon>Dioscorea</taxon>
    </lineage>
</organism>
<sequence>MDSIMNFKVFVDFHFERAVEEFQITASLLMTMEFLVDLMTDPGTLIPADVLSAKDSPLSSPNQFPSKQKAIAVAPLDVNNSVSEKLSIVPSLQNAELNHFQEIGVRKTSGPPKVPNTKQSKFVEGILPGKEIGMNDHYASSSHQSSTDGKSLLDGSSGTSSSLVTGRDTSDSNCNGAFNAGHPSEFNKLNISSGLHQDGRIKNKNDDKMALQSSTEMNEPINDIEKHDQKKHLGDSFMGAEMSLKNLESSSSSSPLEVRSSRLDSMLDDVAEPEIQWEHLVIGERIGLGSYGEVYHADWNGTEVAVKKFLDQDSDGDALDEFRREVKIMHRLRHPNVVLFMGVVTRHPNLSIVSEFLPRGSLYRILHYPNSQIEEKRDVAKGMNYLHTSIPTIAHRDMKSPNLWLTRTELLKCSTFLSSKSTAGTPEWMAPEVCDVYSFGVILWEPATLRMLWSGLNPMQVVGAVSFQDHRLEIPKEVDPLIAKIIWQCWQNVTAKEEQ</sequence>
<gene>
    <name evidence="1" type="ORF">IHE45_13G063500</name>
</gene>
<keyword evidence="1" id="KW-0418">Kinase</keyword>
<dbReference type="EC" id="2.7.11.1" evidence="1"/>
<protein>
    <submittedName>
        <fullName evidence="1">Non-specific serine/threonine protein kinase protein</fullName>
        <ecNumber evidence="1">2.7.11.1</ecNumber>
    </submittedName>
</protein>
<keyword evidence="1" id="KW-0808">Transferase</keyword>